<dbReference type="AlphaFoldDB" id="A0A1S2VBQ3"/>
<name>A0A1S2VBQ3_9BACT</name>
<protein>
    <submittedName>
        <fullName evidence="1">Uncharacterized protein</fullName>
    </submittedName>
</protein>
<keyword evidence="2" id="KW-1185">Reference proteome</keyword>
<dbReference type="EMBL" id="MORL01000038">
    <property type="protein sequence ID" value="OIN55745.1"/>
    <property type="molecule type" value="Genomic_DNA"/>
</dbReference>
<dbReference type="Proteomes" id="UP000181790">
    <property type="component" value="Unassembled WGS sequence"/>
</dbReference>
<organism evidence="1 2">
    <name type="scientific">Arsenicibacter rosenii</name>
    <dbReference type="NCBI Taxonomy" id="1750698"/>
    <lineage>
        <taxon>Bacteria</taxon>
        <taxon>Pseudomonadati</taxon>
        <taxon>Bacteroidota</taxon>
        <taxon>Cytophagia</taxon>
        <taxon>Cytophagales</taxon>
        <taxon>Spirosomataceae</taxon>
        <taxon>Arsenicibacter</taxon>
    </lineage>
</organism>
<reference evidence="1 2" key="1">
    <citation type="submission" date="2016-10" db="EMBL/GenBank/DDBJ databases">
        <title>Arsenicibacter rosenii gen. nov., sp. nov., an efficient arsenic-methylating bacterium isolated from an arsenic-contaminated paddy soil.</title>
        <authorList>
            <person name="Huang K."/>
        </authorList>
    </citation>
    <scope>NUCLEOTIDE SEQUENCE [LARGE SCALE GENOMIC DNA]</scope>
    <source>
        <strain evidence="1 2">SM-1</strain>
    </source>
</reference>
<gene>
    <name evidence="1" type="ORF">BLX24_28430</name>
</gene>
<evidence type="ECO:0000313" key="2">
    <source>
        <dbReference type="Proteomes" id="UP000181790"/>
    </source>
</evidence>
<comment type="caution">
    <text evidence="1">The sequence shown here is derived from an EMBL/GenBank/DDBJ whole genome shotgun (WGS) entry which is preliminary data.</text>
</comment>
<evidence type="ECO:0000313" key="1">
    <source>
        <dbReference type="EMBL" id="OIN55745.1"/>
    </source>
</evidence>
<sequence>MNALLLTTIEGKPVIVNWGQVTQINSNDDAGSQILFSVVNEYDFHSLDVRESVKEIYDRLTAHLNQPWSDQRSTIYPPIYSLLDTPKHG</sequence>
<proteinExistence type="predicted"/>
<dbReference type="RefSeq" id="WP_071506630.1">
    <property type="nucleotide sequence ID" value="NZ_MORL01000038.1"/>
</dbReference>
<accession>A0A1S2VBQ3</accession>